<organism evidence="1">
    <name type="scientific">marine sediment metagenome</name>
    <dbReference type="NCBI Taxonomy" id="412755"/>
    <lineage>
        <taxon>unclassified sequences</taxon>
        <taxon>metagenomes</taxon>
        <taxon>ecological metagenomes</taxon>
    </lineage>
</organism>
<protein>
    <submittedName>
        <fullName evidence="1">Uncharacterized protein</fullName>
    </submittedName>
</protein>
<gene>
    <name evidence="1" type="ORF">LCGC14_0437450</name>
</gene>
<dbReference type="EMBL" id="LAZR01000418">
    <property type="protein sequence ID" value="KKN69799.1"/>
    <property type="molecule type" value="Genomic_DNA"/>
</dbReference>
<sequence length="67" mass="7475">MRVRENNEKNLIDFADLDAGDCFRYEGTVCIKTEFDQDAVTLGDGSVWSDMCGNMVTPVNAEVQIIN</sequence>
<proteinExistence type="predicted"/>
<evidence type="ECO:0000313" key="1">
    <source>
        <dbReference type="EMBL" id="KKN69799.1"/>
    </source>
</evidence>
<reference evidence="1" key="1">
    <citation type="journal article" date="2015" name="Nature">
        <title>Complex archaea that bridge the gap between prokaryotes and eukaryotes.</title>
        <authorList>
            <person name="Spang A."/>
            <person name="Saw J.H."/>
            <person name="Jorgensen S.L."/>
            <person name="Zaremba-Niedzwiedzka K."/>
            <person name="Martijn J."/>
            <person name="Lind A.E."/>
            <person name="van Eijk R."/>
            <person name="Schleper C."/>
            <person name="Guy L."/>
            <person name="Ettema T.J."/>
        </authorList>
    </citation>
    <scope>NUCLEOTIDE SEQUENCE</scope>
</reference>
<comment type="caution">
    <text evidence="1">The sequence shown here is derived from an EMBL/GenBank/DDBJ whole genome shotgun (WGS) entry which is preliminary data.</text>
</comment>
<name>A0A0F9SSN6_9ZZZZ</name>
<dbReference type="AlphaFoldDB" id="A0A0F9SSN6"/>
<accession>A0A0F9SSN6</accession>